<dbReference type="PROSITE" id="PS51898">
    <property type="entry name" value="TYR_RECOMBINASE"/>
    <property type="match status" value="1"/>
</dbReference>
<protein>
    <recommendedName>
        <fullName evidence="9">Site-specific integrase</fullName>
    </recommendedName>
</protein>
<dbReference type="GO" id="GO:0015074">
    <property type="term" value="P:DNA integration"/>
    <property type="evidence" value="ECO:0007669"/>
    <property type="project" value="UniProtKB-KW"/>
</dbReference>
<dbReference type="InterPro" id="IPR050090">
    <property type="entry name" value="Tyrosine_recombinase_XerCD"/>
</dbReference>
<dbReference type="InterPro" id="IPR022000">
    <property type="entry name" value="Min27-like_integrase_DNA_bind"/>
</dbReference>
<feature type="domain" description="Tyr recombinase" evidence="5">
    <location>
        <begin position="217"/>
        <end position="423"/>
    </location>
</feature>
<dbReference type="Gene3D" id="1.10.150.130">
    <property type="match status" value="1"/>
</dbReference>
<organism evidence="7 8">
    <name type="scientific">Pseudohalioglobus lutimaris</name>
    <dbReference type="NCBI Taxonomy" id="1737061"/>
    <lineage>
        <taxon>Bacteria</taxon>
        <taxon>Pseudomonadati</taxon>
        <taxon>Pseudomonadota</taxon>
        <taxon>Gammaproteobacteria</taxon>
        <taxon>Cellvibrionales</taxon>
        <taxon>Halieaceae</taxon>
        <taxon>Pseudohalioglobus</taxon>
    </lineage>
</organism>
<dbReference type="GO" id="GO:0003677">
    <property type="term" value="F:DNA binding"/>
    <property type="evidence" value="ECO:0007669"/>
    <property type="project" value="UniProtKB-UniRule"/>
</dbReference>
<dbReference type="PANTHER" id="PTHR30349">
    <property type="entry name" value="PHAGE INTEGRASE-RELATED"/>
    <property type="match status" value="1"/>
</dbReference>
<evidence type="ECO:0008006" key="9">
    <source>
        <dbReference type="Google" id="ProtNLM"/>
    </source>
</evidence>
<dbReference type="InterPro" id="IPR002104">
    <property type="entry name" value="Integrase_catalytic"/>
</dbReference>
<evidence type="ECO:0000256" key="4">
    <source>
        <dbReference type="PROSITE-ProRule" id="PRU01248"/>
    </source>
</evidence>
<accession>A0A2N5X643</accession>
<dbReference type="InterPro" id="IPR044068">
    <property type="entry name" value="CB"/>
</dbReference>
<dbReference type="PANTHER" id="PTHR30349:SF36">
    <property type="entry name" value="PROPHAGE INTEGRASE INTR-RELATED"/>
    <property type="match status" value="1"/>
</dbReference>
<proteinExistence type="predicted"/>
<sequence>MATSCTTGAQLMNGRKVVTTDKSTSTSSAKSTEAELPEGVQVHGATIRIDFRYRGVRCRETLKGLRVTNANIKFAEKKRAAILFEIGRGIFDYASHFPDSNRCSQFGSNPHRDRTVDQALDLWLSVKKIRTAQSTYVNYKSKVENHIRPRWGSHKLASITKTEIEKWIALDLIALSNKTINEIMIILRGIFKDAKADNVRYDSPLDAIDNLPLGDREDPDPFTLTEIETILSTPTKRVQEIHMMGFAFWSGLRISELIALAWEDIDLKRGTVKVCRARVNGTYKQTKTKRSTREVELITPAIEWLKVQHPLTEGLAPRQMKVKSRDNKKSFSEKVRPVFLNSNTKRPHESDGTVRNNFWRAHLKKAKVRYRGPNNARHTFISQLLTAGIPKEWIIRQVGHTSTRMIDEHYGKWISEDAAGMAAFVSEKLGVSEGLVPKWSHTEQGRDLIPMKSTRYMAESEGFEPSIGY</sequence>
<dbReference type="Gene3D" id="1.10.443.10">
    <property type="entry name" value="Intergrase catalytic core"/>
    <property type="match status" value="1"/>
</dbReference>
<evidence type="ECO:0000313" key="8">
    <source>
        <dbReference type="Proteomes" id="UP000235005"/>
    </source>
</evidence>
<keyword evidence="1" id="KW-0229">DNA integration</keyword>
<dbReference type="AlphaFoldDB" id="A0A2N5X643"/>
<dbReference type="Proteomes" id="UP000235005">
    <property type="component" value="Unassembled WGS sequence"/>
</dbReference>
<name>A0A2N5X643_9GAMM</name>
<dbReference type="Pfam" id="PF00589">
    <property type="entry name" value="Phage_integrase"/>
    <property type="match status" value="1"/>
</dbReference>
<comment type="caution">
    <text evidence="7">The sequence shown here is derived from an EMBL/GenBank/DDBJ whole genome shotgun (WGS) entry which is preliminary data.</text>
</comment>
<keyword evidence="3" id="KW-0233">DNA recombination</keyword>
<evidence type="ECO:0000259" key="6">
    <source>
        <dbReference type="PROSITE" id="PS51900"/>
    </source>
</evidence>
<dbReference type="InterPro" id="IPR004107">
    <property type="entry name" value="Integrase_SAM-like_N"/>
</dbReference>
<gene>
    <name evidence="7" type="ORF">C0039_05355</name>
</gene>
<dbReference type="InterPro" id="IPR011010">
    <property type="entry name" value="DNA_brk_join_enz"/>
</dbReference>
<evidence type="ECO:0000256" key="1">
    <source>
        <dbReference type="ARBA" id="ARBA00022908"/>
    </source>
</evidence>
<dbReference type="InterPro" id="IPR010998">
    <property type="entry name" value="Integrase_recombinase_N"/>
</dbReference>
<reference evidence="7 8" key="1">
    <citation type="submission" date="2018-01" db="EMBL/GenBank/DDBJ databases">
        <title>The draft genome sequence of Halioglobus lutimaris HF004.</title>
        <authorList>
            <person name="Du Z.-J."/>
            <person name="Shi M.-J."/>
        </authorList>
    </citation>
    <scope>NUCLEOTIDE SEQUENCE [LARGE SCALE GENOMIC DNA]</scope>
    <source>
        <strain evidence="7 8">HF004</strain>
    </source>
</reference>
<dbReference type="PROSITE" id="PS51900">
    <property type="entry name" value="CB"/>
    <property type="match status" value="1"/>
</dbReference>
<evidence type="ECO:0000259" key="5">
    <source>
        <dbReference type="PROSITE" id="PS51898"/>
    </source>
</evidence>
<dbReference type="Pfam" id="PF14659">
    <property type="entry name" value="Phage_int_SAM_3"/>
    <property type="match status" value="1"/>
</dbReference>
<feature type="domain" description="Core-binding (CB)" evidence="6">
    <location>
        <begin position="114"/>
        <end position="195"/>
    </location>
</feature>
<evidence type="ECO:0000313" key="7">
    <source>
        <dbReference type="EMBL" id="PLW69948.1"/>
    </source>
</evidence>
<keyword evidence="2 4" id="KW-0238">DNA-binding</keyword>
<dbReference type="OrthoDB" id="5391994at2"/>
<evidence type="ECO:0000256" key="2">
    <source>
        <dbReference type="ARBA" id="ARBA00023125"/>
    </source>
</evidence>
<dbReference type="CDD" id="cd01189">
    <property type="entry name" value="INT_ICEBs1_C_like"/>
    <property type="match status" value="1"/>
</dbReference>
<dbReference type="EMBL" id="PKUS01000003">
    <property type="protein sequence ID" value="PLW69948.1"/>
    <property type="molecule type" value="Genomic_DNA"/>
</dbReference>
<dbReference type="GO" id="GO:0006310">
    <property type="term" value="P:DNA recombination"/>
    <property type="evidence" value="ECO:0007669"/>
    <property type="project" value="UniProtKB-KW"/>
</dbReference>
<dbReference type="InterPro" id="IPR013762">
    <property type="entry name" value="Integrase-like_cat_sf"/>
</dbReference>
<evidence type="ECO:0000256" key="3">
    <source>
        <dbReference type="ARBA" id="ARBA00023172"/>
    </source>
</evidence>
<dbReference type="SUPFAM" id="SSF56349">
    <property type="entry name" value="DNA breaking-rejoining enzymes"/>
    <property type="match status" value="1"/>
</dbReference>
<keyword evidence="8" id="KW-1185">Reference proteome</keyword>
<dbReference type="Pfam" id="PF12167">
    <property type="entry name" value="Arm-DNA-bind_2"/>
    <property type="match status" value="1"/>
</dbReference>